<dbReference type="Proteomes" id="UP000018542">
    <property type="component" value="Chromosome"/>
</dbReference>
<feature type="transmembrane region" description="Helical" evidence="2">
    <location>
        <begin position="82"/>
        <end position="100"/>
    </location>
</feature>
<dbReference type="HOGENOM" id="CLU_1747157_0_0_5"/>
<evidence type="ECO:0000256" key="1">
    <source>
        <dbReference type="SAM" id="MobiDB-lite"/>
    </source>
</evidence>
<protein>
    <submittedName>
        <fullName evidence="3">Uncharacterized protein</fullName>
    </submittedName>
</protein>
<keyword evidence="2" id="KW-1133">Transmembrane helix</keyword>
<dbReference type="RefSeq" id="WP_023788167.1">
    <property type="nucleotide sequence ID" value="NC_022997.1"/>
</dbReference>
<gene>
    <name evidence="3" type="ORF">W911_14265</name>
</gene>
<dbReference type="STRING" id="1029756.W911_14265"/>
<keyword evidence="2" id="KW-0812">Transmembrane</keyword>
<name>V5SIK6_9HYPH</name>
<evidence type="ECO:0000256" key="2">
    <source>
        <dbReference type="SAM" id="Phobius"/>
    </source>
</evidence>
<dbReference type="PATRIC" id="fig|1029756.8.peg.2969"/>
<keyword evidence="2" id="KW-0472">Membrane</keyword>
<dbReference type="AlphaFoldDB" id="V5SIK6"/>
<keyword evidence="4" id="KW-1185">Reference proteome</keyword>
<dbReference type="EMBL" id="CP006912">
    <property type="protein sequence ID" value="AHB50312.1"/>
    <property type="molecule type" value="Genomic_DNA"/>
</dbReference>
<feature type="compositionally biased region" description="Low complexity" evidence="1">
    <location>
        <begin position="120"/>
        <end position="138"/>
    </location>
</feature>
<organism evidence="3 4">
    <name type="scientific">Hyphomicrobium nitrativorans NL23</name>
    <dbReference type="NCBI Taxonomy" id="1029756"/>
    <lineage>
        <taxon>Bacteria</taxon>
        <taxon>Pseudomonadati</taxon>
        <taxon>Pseudomonadota</taxon>
        <taxon>Alphaproteobacteria</taxon>
        <taxon>Hyphomicrobiales</taxon>
        <taxon>Hyphomicrobiaceae</taxon>
        <taxon>Hyphomicrobium</taxon>
    </lineage>
</organism>
<dbReference type="KEGG" id="hni:W911_14265"/>
<evidence type="ECO:0000313" key="4">
    <source>
        <dbReference type="Proteomes" id="UP000018542"/>
    </source>
</evidence>
<accession>V5SIK6</accession>
<sequence length="149" mass="15319">MITILTSLFGLASWGGGLLGLAGVALKVLGKFAPGAASTILSNPITAAAGKIAEGFVDLVVWAIKATLTYLGTRIASALDHIFSNGFAGVFFLASIILAYEVGGWGRPSPQAAHVSPPVTRSAPATPAPKTSAPQSSTDPFDWIAKHFR</sequence>
<proteinExistence type="predicted"/>
<evidence type="ECO:0000313" key="3">
    <source>
        <dbReference type="EMBL" id="AHB50312.1"/>
    </source>
</evidence>
<reference evidence="3 4" key="1">
    <citation type="journal article" date="2014" name="Genome Announc.">
        <title>Complete Genome Sequence of Hyphomicrobium nitrativorans Strain NL23, a Denitrifying Bacterium Isolated from Biofilm of a Methanol-Fed Denitrification System Treating Seawater at the Montreal Biodome.</title>
        <authorList>
            <person name="Martineau C."/>
            <person name="Villeneuve C."/>
            <person name="Mauffrey F."/>
            <person name="Villemur R."/>
        </authorList>
    </citation>
    <scope>NUCLEOTIDE SEQUENCE [LARGE SCALE GENOMIC DNA]</scope>
    <source>
        <strain evidence="3">NL23</strain>
    </source>
</reference>
<feature type="region of interest" description="Disordered" evidence="1">
    <location>
        <begin position="111"/>
        <end position="141"/>
    </location>
</feature>